<reference evidence="2 3" key="1">
    <citation type="journal article" date="2008" name="J. Bacteriol.">
        <title>Genome of the actinomycete plant pathogen Clavibacter michiganensis subsp. sepedonicus suggests recent niche adaptation.</title>
        <authorList>
            <person name="Bentley S.D."/>
            <person name="Corton C."/>
            <person name="Brown S.E."/>
            <person name="Barron A."/>
            <person name="Clark L."/>
            <person name="Doggett J."/>
            <person name="Harris B."/>
            <person name="Ormond D."/>
            <person name="Quail M.A."/>
            <person name="May G."/>
            <person name="Francis D."/>
            <person name="Knudson D."/>
            <person name="Parkhill J."/>
            <person name="Ishimaru C.A."/>
        </authorList>
    </citation>
    <scope>NUCLEOTIDE SEQUENCE [LARGE SCALE GENOMIC DNA]</scope>
    <source>
        <strain evidence="3">ATCC 33113 / DSM 20744 / JCM 9667 / LMG 2889 / ICMP 2535 / C-1</strain>
    </source>
</reference>
<evidence type="ECO:0000313" key="2">
    <source>
        <dbReference type="EMBL" id="CAQ00695.1"/>
    </source>
</evidence>
<dbReference type="KEGG" id="cms:CMS0575"/>
<dbReference type="Proteomes" id="UP000001318">
    <property type="component" value="Chromosome"/>
</dbReference>
<gene>
    <name evidence="2" type="ordered locus">CMS0575</name>
</gene>
<keyword evidence="3" id="KW-1185">Reference proteome</keyword>
<proteinExistence type="predicted"/>
<sequence length="265" mass="27298">MEALVPKEIFPRSVIPVTMAGVVLSLMSVVAVIGVVQSGDRPVPVLASPSTVDARAASFDSPVAPTGTVMDKLSQYVGSTTTVSAQDLDQYLVAAGISDVTTSSGRALAVNKADVRKTEAGQFVLHVPFVEAPQQLDISGYTVFLDRDLRVISTGEVLFTALSPDSGRMQLWQNGVLGLDKVASNDSTAAVDTDRSNIANADFNWDTLNQCLLNAGISQWVITIIGTGCALLCGATLGTGCVACIVGFAGVAGGTVGTCVGLAMS</sequence>
<dbReference type="STRING" id="31964.CMS0575"/>
<organism evidence="2 3">
    <name type="scientific">Clavibacter sepedonicus</name>
    <name type="common">Clavibacter michiganensis subsp. sepedonicus</name>
    <dbReference type="NCBI Taxonomy" id="31964"/>
    <lineage>
        <taxon>Bacteria</taxon>
        <taxon>Bacillati</taxon>
        <taxon>Actinomycetota</taxon>
        <taxon>Actinomycetes</taxon>
        <taxon>Micrococcales</taxon>
        <taxon>Microbacteriaceae</taxon>
        <taxon>Clavibacter</taxon>
    </lineage>
</organism>
<keyword evidence="1" id="KW-0812">Transmembrane</keyword>
<dbReference type="eggNOG" id="ENOG5033FC8">
    <property type="taxonomic scope" value="Bacteria"/>
</dbReference>
<evidence type="ECO:0000256" key="1">
    <source>
        <dbReference type="SAM" id="Phobius"/>
    </source>
</evidence>
<protein>
    <submittedName>
        <fullName evidence="2">Membrane protein</fullName>
    </submittedName>
</protein>
<name>B0RD96_CLASE</name>
<evidence type="ECO:0000313" key="3">
    <source>
        <dbReference type="Proteomes" id="UP000001318"/>
    </source>
</evidence>
<dbReference type="EMBL" id="AM849034">
    <property type="protein sequence ID" value="CAQ00695.1"/>
    <property type="molecule type" value="Genomic_DNA"/>
</dbReference>
<accession>B0RD96</accession>
<keyword evidence="1" id="KW-1133">Transmembrane helix</keyword>
<dbReference type="AlphaFoldDB" id="B0RD96"/>
<feature type="transmembrane region" description="Helical" evidence="1">
    <location>
        <begin position="14"/>
        <end position="36"/>
    </location>
</feature>
<dbReference type="HOGENOM" id="CLU_1097100_0_0_11"/>
<keyword evidence="1" id="KW-0472">Membrane</keyword>
<dbReference type="OrthoDB" id="4978880at2"/>